<name>A0ACB6QFH8_9PLEO</name>
<gene>
    <name evidence="1" type="ORF">BDR25DRAFT_241117</name>
</gene>
<sequence length="225" mass="26014">TWFRCLVKRREGSVEYGWYEMTFMTCWLPDRCIMLCINTPTSMQSKLQATLSGGSLSLDVRDPFSLYVPLMDEIVKLYDLSVWGIRDLIRPIEKARKQGNYGKHFSLLEDMVRHSVHVTEVLMVALANTQDIVKYRQTLLSQAPAKSDKEELVLDKTTSYMNFQVQLLRNLKHRQQSNHDRVQTETTLAFNMTTMRDSRSMKTVAVLTMVYLPATFTSASFIPLL</sequence>
<dbReference type="EMBL" id="MU003532">
    <property type="protein sequence ID" value="KAF2465117.1"/>
    <property type="molecule type" value="Genomic_DNA"/>
</dbReference>
<evidence type="ECO:0000313" key="2">
    <source>
        <dbReference type="Proteomes" id="UP000799755"/>
    </source>
</evidence>
<proteinExistence type="predicted"/>
<evidence type="ECO:0000313" key="1">
    <source>
        <dbReference type="EMBL" id="KAF2465117.1"/>
    </source>
</evidence>
<reference evidence="1" key="1">
    <citation type="journal article" date="2020" name="Stud. Mycol.">
        <title>101 Dothideomycetes genomes: a test case for predicting lifestyles and emergence of pathogens.</title>
        <authorList>
            <person name="Haridas S."/>
            <person name="Albert R."/>
            <person name="Binder M."/>
            <person name="Bloem J."/>
            <person name="Labutti K."/>
            <person name="Salamov A."/>
            <person name="Andreopoulos B."/>
            <person name="Baker S."/>
            <person name="Barry K."/>
            <person name="Bills G."/>
            <person name="Bluhm B."/>
            <person name="Cannon C."/>
            <person name="Castanera R."/>
            <person name="Culley D."/>
            <person name="Daum C."/>
            <person name="Ezra D."/>
            <person name="Gonzalez J."/>
            <person name="Henrissat B."/>
            <person name="Kuo A."/>
            <person name="Liang C."/>
            <person name="Lipzen A."/>
            <person name="Lutzoni F."/>
            <person name="Magnuson J."/>
            <person name="Mondo S."/>
            <person name="Nolan M."/>
            <person name="Ohm R."/>
            <person name="Pangilinan J."/>
            <person name="Park H.-J."/>
            <person name="Ramirez L."/>
            <person name="Alfaro M."/>
            <person name="Sun H."/>
            <person name="Tritt A."/>
            <person name="Yoshinaga Y."/>
            <person name="Zwiers L.-H."/>
            <person name="Turgeon B."/>
            <person name="Goodwin S."/>
            <person name="Spatafora J."/>
            <person name="Crous P."/>
            <person name="Grigoriev I."/>
        </authorList>
    </citation>
    <scope>NUCLEOTIDE SEQUENCE</scope>
    <source>
        <strain evidence="1">ATCC 200398</strain>
    </source>
</reference>
<keyword evidence="2" id="KW-1185">Reference proteome</keyword>
<protein>
    <submittedName>
        <fullName evidence="1">Uncharacterized protein</fullName>
    </submittedName>
</protein>
<comment type="caution">
    <text evidence="1">The sequence shown here is derived from an EMBL/GenBank/DDBJ whole genome shotgun (WGS) entry which is preliminary data.</text>
</comment>
<organism evidence="1 2">
    <name type="scientific">Lindgomyces ingoldianus</name>
    <dbReference type="NCBI Taxonomy" id="673940"/>
    <lineage>
        <taxon>Eukaryota</taxon>
        <taxon>Fungi</taxon>
        <taxon>Dikarya</taxon>
        <taxon>Ascomycota</taxon>
        <taxon>Pezizomycotina</taxon>
        <taxon>Dothideomycetes</taxon>
        <taxon>Pleosporomycetidae</taxon>
        <taxon>Pleosporales</taxon>
        <taxon>Lindgomycetaceae</taxon>
        <taxon>Lindgomyces</taxon>
    </lineage>
</organism>
<accession>A0ACB6QFH8</accession>
<dbReference type="Proteomes" id="UP000799755">
    <property type="component" value="Unassembled WGS sequence"/>
</dbReference>
<feature type="non-terminal residue" evidence="1">
    <location>
        <position position="1"/>
    </location>
</feature>